<feature type="compositionally biased region" description="Pro residues" evidence="1">
    <location>
        <begin position="78"/>
        <end position="88"/>
    </location>
</feature>
<accession>A0A9D1MED1</accession>
<organism evidence="2 3">
    <name type="scientific">Candidatus Scatosoma pullistercoris</name>
    <dbReference type="NCBI Taxonomy" id="2840934"/>
    <lineage>
        <taxon>Bacteria</taxon>
        <taxon>Bacillati</taxon>
        <taxon>Bacillota</taxon>
        <taxon>Clostridia</taxon>
        <taxon>Candidatus Scatosoma</taxon>
    </lineage>
</organism>
<evidence type="ECO:0000313" key="2">
    <source>
        <dbReference type="EMBL" id="HIU58634.1"/>
    </source>
</evidence>
<evidence type="ECO:0000313" key="3">
    <source>
        <dbReference type="Proteomes" id="UP000824081"/>
    </source>
</evidence>
<reference evidence="2" key="1">
    <citation type="submission" date="2020-10" db="EMBL/GenBank/DDBJ databases">
        <authorList>
            <person name="Gilroy R."/>
        </authorList>
    </citation>
    <scope>NUCLEOTIDE SEQUENCE</scope>
    <source>
        <strain evidence="2">11687</strain>
    </source>
</reference>
<comment type="caution">
    <text evidence="2">The sequence shown here is derived from an EMBL/GenBank/DDBJ whole genome shotgun (WGS) entry which is preliminary data.</text>
</comment>
<feature type="region of interest" description="Disordered" evidence="1">
    <location>
        <begin position="52"/>
        <end position="109"/>
    </location>
</feature>
<dbReference type="EMBL" id="DVMZ01000025">
    <property type="protein sequence ID" value="HIU58634.1"/>
    <property type="molecule type" value="Genomic_DNA"/>
</dbReference>
<evidence type="ECO:0000256" key="1">
    <source>
        <dbReference type="SAM" id="MobiDB-lite"/>
    </source>
</evidence>
<dbReference type="Proteomes" id="UP000824081">
    <property type="component" value="Unassembled WGS sequence"/>
</dbReference>
<dbReference type="AlphaFoldDB" id="A0A9D1MED1"/>
<protein>
    <submittedName>
        <fullName evidence="2">Uncharacterized protein</fullName>
    </submittedName>
</protein>
<sequence length="126" mass="13515">MEILMLILLYYLSQNPDFPESVRPLMGQLKNSEEMLKFINDLSRFSDLFSALRRPGEKGDGGSGGNAGAPGKTGAPGGTPPKPDGPPAPEREKCGQKENPPSPTSGIADKFIEECLEKYFKGSSGK</sequence>
<proteinExistence type="predicted"/>
<gene>
    <name evidence="2" type="ORF">IAC57_00890</name>
</gene>
<name>A0A9D1MED1_9FIRM</name>
<reference evidence="2" key="2">
    <citation type="journal article" date="2021" name="PeerJ">
        <title>Extensive microbial diversity within the chicken gut microbiome revealed by metagenomics and culture.</title>
        <authorList>
            <person name="Gilroy R."/>
            <person name="Ravi A."/>
            <person name="Getino M."/>
            <person name="Pursley I."/>
            <person name="Horton D.L."/>
            <person name="Alikhan N.F."/>
            <person name="Baker D."/>
            <person name="Gharbi K."/>
            <person name="Hall N."/>
            <person name="Watson M."/>
            <person name="Adriaenssens E.M."/>
            <person name="Foster-Nyarko E."/>
            <person name="Jarju S."/>
            <person name="Secka A."/>
            <person name="Antonio M."/>
            <person name="Oren A."/>
            <person name="Chaudhuri R.R."/>
            <person name="La Ragione R."/>
            <person name="Hildebrand F."/>
            <person name="Pallen M.J."/>
        </authorList>
    </citation>
    <scope>NUCLEOTIDE SEQUENCE</scope>
    <source>
        <strain evidence="2">11687</strain>
    </source>
</reference>